<reference evidence="2" key="1">
    <citation type="submission" date="2017-10" db="EMBL/GenBank/DDBJ databases">
        <title>Rapid genome shrinkage in a self-fertile nematode reveals novel sperm competition proteins.</title>
        <authorList>
            <person name="Yin D."/>
            <person name="Schwarz E.M."/>
            <person name="Thomas C.G."/>
            <person name="Felde R.L."/>
            <person name="Korf I.F."/>
            <person name="Cutter A.D."/>
            <person name="Schartner C.M."/>
            <person name="Ralston E.J."/>
            <person name="Meyer B.J."/>
            <person name="Haag E.S."/>
        </authorList>
    </citation>
    <scope>NUCLEOTIDE SEQUENCE [LARGE SCALE GENOMIC DNA]</scope>
    <source>
        <strain evidence="2">JU1422</strain>
    </source>
</reference>
<proteinExistence type="predicted"/>
<comment type="caution">
    <text evidence="1">The sequence shown here is derived from an EMBL/GenBank/DDBJ whole genome shotgun (WGS) entry which is preliminary data.</text>
</comment>
<evidence type="ECO:0000313" key="1">
    <source>
        <dbReference type="EMBL" id="PIC20616.1"/>
    </source>
</evidence>
<dbReference type="EMBL" id="PDUG01000006">
    <property type="protein sequence ID" value="PIC20616.1"/>
    <property type="molecule type" value="Genomic_DNA"/>
</dbReference>
<organism evidence="1 2">
    <name type="scientific">Caenorhabditis nigoni</name>
    <dbReference type="NCBI Taxonomy" id="1611254"/>
    <lineage>
        <taxon>Eukaryota</taxon>
        <taxon>Metazoa</taxon>
        <taxon>Ecdysozoa</taxon>
        <taxon>Nematoda</taxon>
        <taxon>Chromadorea</taxon>
        <taxon>Rhabditida</taxon>
        <taxon>Rhabditina</taxon>
        <taxon>Rhabditomorpha</taxon>
        <taxon>Rhabditoidea</taxon>
        <taxon>Rhabditidae</taxon>
        <taxon>Peloderinae</taxon>
        <taxon>Caenorhabditis</taxon>
    </lineage>
</organism>
<accession>A0A2G5T0G8</accession>
<evidence type="ECO:0000313" key="2">
    <source>
        <dbReference type="Proteomes" id="UP000230233"/>
    </source>
</evidence>
<keyword evidence="2" id="KW-1185">Reference proteome</keyword>
<dbReference type="Proteomes" id="UP000230233">
    <property type="component" value="Chromosome X"/>
</dbReference>
<dbReference type="AlphaFoldDB" id="A0A2G5T0G8"/>
<sequence>MMKTTKIVVQKLRLHLVYNCDSGITPTDAQKIADERVYFMQILLRLQVKNKTIPEFEIYLEEFLSMFEEPLKWEFLDRPLRSYTNQFKNYKSAIDALFNELRGTFGVHHTLVSKCFLRHVVMTKNFGSLAVMAFASKLRSALIKLTYLSAACATVQFKDARNETWFEDQIVEDVTLIATHVSQYLNNSLVRRLIHY</sequence>
<gene>
    <name evidence="1" type="primary">Cnig_chr_X.g25750</name>
    <name evidence="1" type="ORF">B9Z55_025750</name>
</gene>
<dbReference type="OrthoDB" id="5875034at2759"/>
<protein>
    <submittedName>
        <fullName evidence="1">Uncharacterized protein</fullName>
    </submittedName>
</protein>
<name>A0A2G5T0G8_9PELO</name>